<name>A0ABU6RRK5_9FABA</name>
<feature type="compositionally biased region" description="Basic and acidic residues" evidence="1">
    <location>
        <begin position="63"/>
        <end position="81"/>
    </location>
</feature>
<keyword evidence="3" id="KW-1185">Reference proteome</keyword>
<sequence>MIRELLDMNKTQYGRHGTIYMVPNPAAPKFVCNNTPEMQPANHVARTSKGGSVGQGNSVNSRKNPEDKGKGILNDDSRFGAEYDVTVPNSPVDDEDMQLIQNPLGTATSNQNLINNQGSHLWASGIAKCNGEGSSSKKRGDFEASKDKGVPQRRRVEAPLQETGPPNGRDNDVHILEGVQITTMEVNAPLNLSRLNQGRTNVPASQ</sequence>
<accession>A0ABU6RRK5</accession>
<proteinExistence type="predicted"/>
<evidence type="ECO:0000313" key="3">
    <source>
        <dbReference type="Proteomes" id="UP001341840"/>
    </source>
</evidence>
<evidence type="ECO:0000256" key="1">
    <source>
        <dbReference type="SAM" id="MobiDB-lite"/>
    </source>
</evidence>
<reference evidence="2 3" key="1">
    <citation type="journal article" date="2023" name="Plants (Basel)">
        <title>Bridging the Gap: Combining Genomics and Transcriptomics Approaches to Understand Stylosanthes scabra, an Orphan Legume from the Brazilian Caatinga.</title>
        <authorList>
            <person name="Ferreira-Neto J.R.C."/>
            <person name="da Silva M.D."/>
            <person name="Binneck E."/>
            <person name="de Melo N.F."/>
            <person name="da Silva R.H."/>
            <person name="de Melo A.L.T.M."/>
            <person name="Pandolfi V."/>
            <person name="Bustamante F.O."/>
            <person name="Brasileiro-Vidal A.C."/>
            <person name="Benko-Iseppon A.M."/>
        </authorList>
    </citation>
    <scope>NUCLEOTIDE SEQUENCE [LARGE SCALE GENOMIC DNA]</scope>
    <source>
        <tissue evidence="2">Leaves</tissue>
    </source>
</reference>
<dbReference type="EMBL" id="JASCZI010031436">
    <property type="protein sequence ID" value="MED6126761.1"/>
    <property type="molecule type" value="Genomic_DNA"/>
</dbReference>
<comment type="caution">
    <text evidence="2">The sequence shown here is derived from an EMBL/GenBank/DDBJ whole genome shotgun (WGS) entry which is preliminary data.</text>
</comment>
<gene>
    <name evidence="2" type="ORF">PIB30_081635</name>
</gene>
<feature type="compositionally biased region" description="Basic and acidic residues" evidence="1">
    <location>
        <begin position="138"/>
        <end position="157"/>
    </location>
</feature>
<evidence type="ECO:0000313" key="2">
    <source>
        <dbReference type="EMBL" id="MED6126761.1"/>
    </source>
</evidence>
<feature type="region of interest" description="Disordered" evidence="1">
    <location>
        <begin position="40"/>
        <end position="95"/>
    </location>
</feature>
<protein>
    <submittedName>
        <fullName evidence="2">Uncharacterized protein</fullName>
    </submittedName>
</protein>
<organism evidence="2 3">
    <name type="scientific">Stylosanthes scabra</name>
    <dbReference type="NCBI Taxonomy" id="79078"/>
    <lineage>
        <taxon>Eukaryota</taxon>
        <taxon>Viridiplantae</taxon>
        <taxon>Streptophyta</taxon>
        <taxon>Embryophyta</taxon>
        <taxon>Tracheophyta</taxon>
        <taxon>Spermatophyta</taxon>
        <taxon>Magnoliopsida</taxon>
        <taxon>eudicotyledons</taxon>
        <taxon>Gunneridae</taxon>
        <taxon>Pentapetalae</taxon>
        <taxon>rosids</taxon>
        <taxon>fabids</taxon>
        <taxon>Fabales</taxon>
        <taxon>Fabaceae</taxon>
        <taxon>Papilionoideae</taxon>
        <taxon>50 kb inversion clade</taxon>
        <taxon>dalbergioids sensu lato</taxon>
        <taxon>Dalbergieae</taxon>
        <taxon>Pterocarpus clade</taxon>
        <taxon>Stylosanthes</taxon>
    </lineage>
</organism>
<feature type="region of interest" description="Disordered" evidence="1">
    <location>
        <begin position="130"/>
        <end position="172"/>
    </location>
</feature>
<dbReference type="Proteomes" id="UP001341840">
    <property type="component" value="Unassembled WGS sequence"/>
</dbReference>